<dbReference type="GeneID" id="63724121"/>
<dbReference type="Pfam" id="PF12796">
    <property type="entry name" value="Ank_2"/>
    <property type="match status" value="1"/>
</dbReference>
<feature type="chain" id="PRO_5011956564" evidence="3">
    <location>
        <begin position="21"/>
        <end position="905"/>
    </location>
</feature>
<dbReference type="InterPro" id="IPR056884">
    <property type="entry name" value="NPHP3-like_N"/>
</dbReference>
<keyword evidence="7" id="KW-1185">Reference proteome</keyword>
<dbReference type="Gene3D" id="1.25.40.20">
    <property type="entry name" value="Ankyrin repeat-containing domain"/>
    <property type="match status" value="1"/>
</dbReference>
<reference evidence="7" key="1">
    <citation type="journal article" date="2017" name="Genome Biol.">
        <title>Comparative genomics reveals high biological diversity and specific adaptations in the industrially and medically important fungal genus Aspergillus.</title>
        <authorList>
            <person name="de Vries R.P."/>
            <person name="Riley R."/>
            <person name="Wiebenga A."/>
            <person name="Aguilar-Osorio G."/>
            <person name="Amillis S."/>
            <person name="Uchima C.A."/>
            <person name="Anderluh G."/>
            <person name="Asadollahi M."/>
            <person name="Askin M."/>
            <person name="Barry K."/>
            <person name="Battaglia E."/>
            <person name="Bayram O."/>
            <person name="Benocci T."/>
            <person name="Braus-Stromeyer S.A."/>
            <person name="Caldana C."/>
            <person name="Canovas D."/>
            <person name="Cerqueira G.C."/>
            <person name="Chen F."/>
            <person name="Chen W."/>
            <person name="Choi C."/>
            <person name="Clum A."/>
            <person name="Dos Santos R.A."/>
            <person name="Damasio A.R."/>
            <person name="Diallinas G."/>
            <person name="Emri T."/>
            <person name="Fekete E."/>
            <person name="Flipphi M."/>
            <person name="Freyberg S."/>
            <person name="Gallo A."/>
            <person name="Gournas C."/>
            <person name="Habgood R."/>
            <person name="Hainaut M."/>
            <person name="Harispe M.L."/>
            <person name="Henrissat B."/>
            <person name="Hilden K.S."/>
            <person name="Hope R."/>
            <person name="Hossain A."/>
            <person name="Karabika E."/>
            <person name="Karaffa L."/>
            <person name="Karanyi Z."/>
            <person name="Krasevec N."/>
            <person name="Kuo A."/>
            <person name="Kusch H."/>
            <person name="LaButti K."/>
            <person name="Lagendijk E.L."/>
            <person name="Lapidus A."/>
            <person name="Levasseur A."/>
            <person name="Lindquist E."/>
            <person name="Lipzen A."/>
            <person name="Logrieco A.F."/>
            <person name="MacCabe A."/>
            <person name="Maekelae M.R."/>
            <person name="Malavazi I."/>
            <person name="Melin P."/>
            <person name="Meyer V."/>
            <person name="Mielnichuk N."/>
            <person name="Miskei M."/>
            <person name="Molnar A.P."/>
            <person name="Mule G."/>
            <person name="Ngan C.Y."/>
            <person name="Orejas M."/>
            <person name="Orosz E."/>
            <person name="Ouedraogo J.P."/>
            <person name="Overkamp K.M."/>
            <person name="Park H.-S."/>
            <person name="Perrone G."/>
            <person name="Piumi F."/>
            <person name="Punt P.J."/>
            <person name="Ram A.F."/>
            <person name="Ramon A."/>
            <person name="Rauscher S."/>
            <person name="Record E."/>
            <person name="Riano-Pachon D.M."/>
            <person name="Robert V."/>
            <person name="Roehrig J."/>
            <person name="Ruller R."/>
            <person name="Salamov A."/>
            <person name="Salih N.S."/>
            <person name="Samson R.A."/>
            <person name="Sandor E."/>
            <person name="Sanguinetti M."/>
            <person name="Schuetze T."/>
            <person name="Sepcic K."/>
            <person name="Shelest E."/>
            <person name="Sherlock G."/>
            <person name="Sophianopoulou V."/>
            <person name="Squina F.M."/>
            <person name="Sun H."/>
            <person name="Susca A."/>
            <person name="Todd R.B."/>
            <person name="Tsang A."/>
            <person name="Unkles S.E."/>
            <person name="van de Wiele N."/>
            <person name="van Rossen-Uffink D."/>
            <person name="Oliveira J.V."/>
            <person name="Vesth T.C."/>
            <person name="Visser J."/>
            <person name="Yu J.-H."/>
            <person name="Zhou M."/>
            <person name="Andersen M.R."/>
            <person name="Archer D.B."/>
            <person name="Baker S.E."/>
            <person name="Benoit I."/>
            <person name="Brakhage A.A."/>
            <person name="Braus G.H."/>
            <person name="Fischer R."/>
            <person name="Frisvad J.C."/>
            <person name="Goldman G.H."/>
            <person name="Houbraken J."/>
            <person name="Oakley B."/>
            <person name="Pocsi I."/>
            <person name="Scazzocchio C."/>
            <person name="Seiboth B."/>
            <person name="vanKuyk P.A."/>
            <person name="Wortman J."/>
            <person name="Dyer P.S."/>
            <person name="Grigoriev I.V."/>
        </authorList>
    </citation>
    <scope>NUCLEOTIDE SEQUENCE [LARGE SCALE GENOMIC DNA]</scope>
    <source>
        <strain evidence="7">CBS 583.65</strain>
    </source>
</reference>
<keyword evidence="1" id="KW-0677">Repeat</keyword>
<evidence type="ECO:0000313" key="7">
    <source>
        <dbReference type="Proteomes" id="UP000184073"/>
    </source>
</evidence>
<dbReference type="SMART" id="SM00248">
    <property type="entry name" value="ANK"/>
    <property type="match status" value="3"/>
</dbReference>
<dbReference type="Pfam" id="PF00023">
    <property type="entry name" value="Ank"/>
    <property type="match status" value="1"/>
</dbReference>
<proteinExistence type="predicted"/>
<protein>
    <submittedName>
        <fullName evidence="6">Uncharacterized protein</fullName>
    </submittedName>
</protein>
<dbReference type="Pfam" id="PF24883">
    <property type="entry name" value="NPHP3_N"/>
    <property type="match status" value="1"/>
</dbReference>
<evidence type="ECO:0000256" key="3">
    <source>
        <dbReference type="SAM" id="SignalP"/>
    </source>
</evidence>
<dbReference type="Gene3D" id="3.40.50.300">
    <property type="entry name" value="P-loop containing nucleotide triphosphate hydrolases"/>
    <property type="match status" value="1"/>
</dbReference>
<dbReference type="EMBL" id="KV878126">
    <property type="protein sequence ID" value="OJI99268.1"/>
    <property type="molecule type" value="Genomic_DNA"/>
</dbReference>
<feature type="repeat" description="ANK" evidence="2">
    <location>
        <begin position="864"/>
        <end position="896"/>
    </location>
</feature>
<evidence type="ECO:0000259" key="4">
    <source>
        <dbReference type="Pfam" id="PF22939"/>
    </source>
</evidence>
<feature type="domain" description="Nephrocystin 3-like N-terminal" evidence="5">
    <location>
        <begin position="323"/>
        <end position="488"/>
    </location>
</feature>
<dbReference type="InterPro" id="IPR054471">
    <property type="entry name" value="GPIID_WHD"/>
</dbReference>
<dbReference type="InterPro" id="IPR027417">
    <property type="entry name" value="P-loop_NTPase"/>
</dbReference>
<dbReference type="Gene3D" id="3.40.50.1580">
    <property type="entry name" value="Nucleoside phosphorylase domain"/>
    <property type="match status" value="1"/>
</dbReference>
<dbReference type="OrthoDB" id="195446at2759"/>
<evidence type="ECO:0000259" key="5">
    <source>
        <dbReference type="Pfam" id="PF24883"/>
    </source>
</evidence>
<evidence type="ECO:0000313" key="6">
    <source>
        <dbReference type="EMBL" id="OJI99268.1"/>
    </source>
</evidence>
<dbReference type="SUPFAM" id="SSF48403">
    <property type="entry name" value="Ankyrin repeat"/>
    <property type="match status" value="1"/>
</dbReference>
<dbReference type="InterPro" id="IPR002110">
    <property type="entry name" value="Ankyrin_rpt"/>
</dbReference>
<gene>
    <name evidence="6" type="ORF">ASPVEDRAFT_163098</name>
</gene>
<name>A0A1L9PCM3_ASPVE</name>
<feature type="signal peptide" evidence="3">
    <location>
        <begin position="1"/>
        <end position="20"/>
    </location>
</feature>
<dbReference type="SUPFAM" id="SSF53167">
    <property type="entry name" value="Purine and uridine phosphorylases"/>
    <property type="match status" value="1"/>
</dbReference>
<organism evidence="6 7">
    <name type="scientific">Aspergillus versicolor CBS 583.65</name>
    <dbReference type="NCBI Taxonomy" id="1036611"/>
    <lineage>
        <taxon>Eukaryota</taxon>
        <taxon>Fungi</taxon>
        <taxon>Dikarya</taxon>
        <taxon>Ascomycota</taxon>
        <taxon>Pezizomycotina</taxon>
        <taxon>Eurotiomycetes</taxon>
        <taxon>Eurotiomycetidae</taxon>
        <taxon>Eurotiales</taxon>
        <taxon>Aspergillaceae</taxon>
        <taxon>Aspergillus</taxon>
        <taxon>Aspergillus subgen. Nidulantes</taxon>
    </lineage>
</organism>
<sequence length="905" mass="100400">MLQRMRQRIFFAVFPTFGSGSWLASAGGAPSAPNTSDPRKDIRLGDVVVSEAEKGHGGVVQYDRGRRKHDGALVIESHLNKPPPILSQAVGRLQSDHDFEDGEMGEYISEAATQATQRPTLSDYRFPGRDRDLLFNSAYPHAGGDDCSTCDIGQLCTRLDRQSRDPVVHYGLIGSSNTVMKSAQSRDTLRADWNVICFETEAAGLMDNFPCVVVRGISDYSDDHKHDGWQPYAAVVAAAYAKDLLRVITPEQVDTMDMPVREVTRRLDGLQDQVQQGFSQTHGHVETLLDEQEQRKMTEALDWLCATDYGSQQTDNLEKRHPGTGQWPLESAELRRFLDEDRQTLLCTGMPGAGKTILASIVVDHLLTRCDHDPSIAVAYVYCSYQRSNDQSAHHMLASLLKQIIRKRCSLPDNVKALHLRHKRQGTRPSLHEISTALQSVAASYSRVFIIIDALDECQKPDGSLSTFLSEMVSLQKRAKASVLATSRFIPRNTDAFDGCPVLQVRADESDLCKYVDGQMFRLPEFVASCPELQDEIKAAVTKAANGMFLLAQFHVDSLVGEKSDRSIRAALDSLPTGSGAISQTYDLAMERVEAQIGKSPLLAKEVLAWLTCARRTLTTKELRHALATEVGESKLHEDNLPQLNDLVSVCRGLVTVDHESQVIRLAHYTTQEYFERTQKRWFPDAHDAITDVCATYLSFDIFASGRCAYSSAVERRLEDSPLYLYAAYNWGYHASLSSACPNSVIEFLKKPAQTDAASQILFATFMTLPHMLYAPYLRGRHLLDFNMASIDYHGDEPMEATGLHLAAYLGVTGAVQIFRDRININAQDVRGRTPLSYAAESGRVGAVELLLERNADLHLPDSEGITPLIYSARGGFQKTLQLLVNRGANVNSTDELGRTPLILA</sequence>
<dbReference type="PANTHER" id="PTHR10039">
    <property type="entry name" value="AMELOGENIN"/>
    <property type="match status" value="1"/>
</dbReference>
<keyword evidence="3" id="KW-0732">Signal</keyword>
<dbReference type="Pfam" id="PF22939">
    <property type="entry name" value="WHD_GPIID"/>
    <property type="match status" value="1"/>
</dbReference>
<dbReference type="PROSITE" id="PS50297">
    <property type="entry name" value="ANK_REP_REGION"/>
    <property type="match status" value="2"/>
</dbReference>
<dbReference type="AlphaFoldDB" id="A0A1L9PCM3"/>
<dbReference type="RefSeq" id="XP_040665031.1">
    <property type="nucleotide sequence ID" value="XM_040808610.1"/>
</dbReference>
<feature type="repeat" description="ANK" evidence="2">
    <location>
        <begin position="831"/>
        <end position="863"/>
    </location>
</feature>
<evidence type="ECO:0000256" key="1">
    <source>
        <dbReference type="ARBA" id="ARBA00022737"/>
    </source>
</evidence>
<dbReference type="VEuPathDB" id="FungiDB:ASPVEDRAFT_163098"/>
<dbReference type="GO" id="GO:0003824">
    <property type="term" value="F:catalytic activity"/>
    <property type="evidence" value="ECO:0007669"/>
    <property type="project" value="InterPro"/>
</dbReference>
<dbReference type="STRING" id="1036611.A0A1L9PCM3"/>
<keyword evidence="2" id="KW-0040">ANK repeat</keyword>
<dbReference type="Proteomes" id="UP000184073">
    <property type="component" value="Unassembled WGS sequence"/>
</dbReference>
<feature type="domain" description="GPI inositol-deacylase winged helix" evidence="4">
    <location>
        <begin position="600"/>
        <end position="675"/>
    </location>
</feature>
<evidence type="ECO:0000256" key="2">
    <source>
        <dbReference type="PROSITE-ProRule" id="PRU00023"/>
    </source>
</evidence>
<dbReference type="InterPro" id="IPR035994">
    <property type="entry name" value="Nucleoside_phosphorylase_sf"/>
</dbReference>
<dbReference type="PANTHER" id="PTHR10039:SF15">
    <property type="entry name" value="NACHT DOMAIN-CONTAINING PROTEIN"/>
    <property type="match status" value="1"/>
</dbReference>
<feature type="non-terminal residue" evidence="6">
    <location>
        <position position="905"/>
    </location>
</feature>
<dbReference type="GO" id="GO:0009116">
    <property type="term" value="P:nucleoside metabolic process"/>
    <property type="evidence" value="ECO:0007669"/>
    <property type="project" value="InterPro"/>
</dbReference>
<dbReference type="SUPFAM" id="SSF52540">
    <property type="entry name" value="P-loop containing nucleoside triphosphate hydrolases"/>
    <property type="match status" value="1"/>
</dbReference>
<dbReference type="InterPro" id="IPR036770">
    <property type="entry name" value="Ankyrin_rpt-contain_sf"/>
</dbReference>
<dbReference type="PROSITE" id="PS50088">
    <property type="entry name" value="ANK_REPEAT"/>
    <property type="match status" value="2"/>
</dbReference>
<accession>A0A1L9PCM3</accession>